<evidence type="ECO:0000313" key="12">
    <source>
        <dbReference type="EMBL" id="MFC3880336.1"/>
    </source>
</evidence>
<evidence type="ECO:0000256" key="3">
    <source>
        <dbReference type="ARBA" id="ARBA00022475"/>
    </source>
</evidence>
<dbReference type="Pfam" id="PF00924">
    <property type="entry name" value="MS_channel_2nd"/>
    <property type="match status" value="1"/>
</dbReference>
<dbReference type="Pfam" id="PF21088">
    <property type="entry name" value="MS_channel_1st"/>
    <property type="match status" value="1"/>
</dbReference>
<accession>A0ABV8ATQ8</accession>
<dbReference type="InterPro" id="IPR006685">
    <property type="entry name" value="MscS_channel_2nd"/>
</dbReference>
<sequence>MTFKLKAIYFLIVLGFLFHSKVEARQDSTGIEIQDSVSISIPKGYPVLLDSDTLLLISQPSGPVSAKERAQSLTDRLIAIMDSEEVIDSLDFTITAHKDGYHLQYRDQILMAITSEDIEFSGLNGKILSENYLKSFRKQVPEHAEERSLLNQITRGGIFLGILLVLLLIVRFLNTQLNKLVDKLKVVVEKRIPEIKIKNYHVLTRANSIRVTGFFLKVIKVIFLLIFVNIALPLSLRIFPSTEGIGETLVGYIMDPLLYIGKGFINYIPELFTIVVIVVITRFIVKGLEFFTNEITRERLKLPGFYPEWAIPTFNLIKIILYAFAFIVIFPYLPGSDSPAFQGVSVFLGVLISLGSTSAISNIVAGLVIIYMRAFKKGDRVKIGNTVGDVIEKTMLVTRIRTIKNEEVTIPNATILAGNTINYSVEDNGPGLILNTAITIGYDVPWRKVHELLISAAQKTNLILAEPKPFVLQTSLDDFYVSYQINAYTKNPKKSAVIYSDLHSNIQDAFAEAGVEIMSPHYQENREGSLTIPPVHVPNPEGKKGNEKPKE</sequence>
<dbReference type="PANTHER" id="PTHR30221:SF18">
    <property type="entry name" value="SLL0590 PROTEIN"/>
    <property type="match status" value="1"/>
</dbReference>
<comment type="caution">
    <text evidence="12">The sequence shown here is derived from an EMBL/GenBank/DDBJ whole genome shotgun (WGS) entry which is preliminary data.</text>
</comment>
<dbReference type="InterPro" id="IPR049142">
    <property type="entry name" value="MS_channel_1st"/>
</dbReference>
<feature type="transmembrane region" description="Helical" evidence="8">
    <location>
        <begin position="345"/>
        <end position="372"/>
    </location>
</feature>
<dbReference type="Gene3D" id="3.30.70.100">
    <property type="match status" value="1"/>
</dbReference>
<dbReference type="Gene3D" id="1.10.287.1260">
    <property type="match status" value="1"/>
</dbReference>
<dbReference type="InterPro" id="IPR049278">
    <property type="entry name" value="MS_channel_C"/>
</dbReference>
<evidence type="ECO:0000313" key="13">
    <source>
        <dbReference type="Proteomes" id="UP001595805"/>
    </source>
</evidence>
<reference evidence="13" key="1">
    <citation type="journal article" date="2019" name="Int. J. Syst. Evol. Microbiol.">
        <title>The Global Catalogue of Microorganisms (GCM) 10K type strain sequencing project: providing services to taxonomists for standard genome sequencing and annotation.</title>
        <authorList>
            <consortium name="The Broad Institute Genomics Platform"/>
            <consortium name="The Broad Institute Genome Sequencing Center for Infectious Disease"/>
            <person name="Wu L."/>
            <person name="Ma J."/>
        </authorList>
    </citation>
    <scope>NUCLEOTIDE SEQUENCE [LARGE SCALE GENOMIC DNA]</scope>
    <source>
        <strain evidence="13">CCUG 60523</strain>
    </source>
</reference>
<dbReference type="SUPFAM" id="SSF50182">
    <property type="entry name" value="Sm-like ribonucleoproteins"/>
    <property type="match status" value="1"/>
</dbReference>
<evidence type="ECO:0000259" key="10">
    <source>
        <dbReference type="Pfam" id="PF21082"/>
    </source>
</evidence>
<evidence type="ECO:0000256" key="4">
    <source>
        <dbReference type="ARBA" id="ARBA00022692"/>
    </source>
</evidence>
<organism evidence="12 13">
    <name type="scientific">Algoriphagus namhaensis</name>
    <dbReference type="NCBI Taxonomy" id="915353"/>
    <lineage>
        <taxon>Bacteria</taxon>
        <taxon>Pseudomonadati</taxon>
        <taxon>Bacteroidota</taxon>
        <taxon>Cytophagia</taxon>
        <taxon>Cytophagales</taxon>
        <taxon>Cyclobacteriaceae</taxon>
        <taxon>Algoriphagus</taxon>
    </lineage>
</organism>
<dbReference type="InterPro" id="IPR045275">
    <property type="entry name" value="MscS_archaea/bacteria_type"/>
</dbReference>
<comment type="subcellular location">
    <subcellularLocation>
        <location evidence="1">Cell membrane</location>
        <topology evidence="1">Multi-pass membrane protein</topology>
    </subcellularLocation>
</comment>
<evidence type="ECO:0000256" key="6">
    <source>
        <dbReference type="ARBA" id="ARBA00023136"/>
    </source>
</evidence>
<feature type="region of interest" description="Disordered" evidence="7">
    <location>
        <begin position="528"/>
        <end position="551"/>
    </location>
</feature>
<name>A0ABV8ATQ8_9BACT</name>
<protein>
    <submittedName>
        <fullName evidence="12">Mechanosensitive ion channel family protein</fullName>
    </submittedName>
</protein>
<keyword evidence="6 8" id="KW-0472">Membrane</keyword>
<keyword evidence="5 8" id="KW-1133">Transmembrane helix</keyword>
<feature type="transmembrane region" description="Helical" evidence="8">
    <location>
        <begin position="264"/>
        <end position="285"/>
    </location>
</feature>
<dbReference type="InterPro" id="IPR011066">
    <property type="entry name" value="MscS_channel_C_sf"/>
</dbReference>
<feature type="compositionally biased region" description="Basic and acidic residues" evidence="7">
    <location>
        <begin position="541"/>
        <end position="551"/>
    </location>
</feature>
<dbReference type="RefSeq" id="WP_377905647.1">
    <property type="nucleotide sequence ID" value="NZ_JBHRZS010000007.1"/>
</dbReference>
<feature type="domain" description="Mechanosensitive ion channel MscS" evidence="9">
    <location>
        <begin position="359"/>
        <end position="424"/>
    </location>
</feature>
<feature type="transmembrane region" description="Helical" evidence="8">
    <location>
        <begin position="156"/>
        <end position="173"/>
    </location>
</feature>
<evidence type="ECO:0000259" key="11">
    <source>
        <dbReference type="Pfam" id="PF21088"/>
    </source>
</evidence>
<keyword evidence="4 8" id="KW-0812">Transmembrane</keyword>
<dbReference type="SUPFAM" id="SSF82689">
    <property type="entry name" value="Mechanosensitive channel protein MscS (YggB), C-terminal domain"/>
    <property type="match status" value="1"/>
</dbReference>
<dbReference type="InterPro" id="IPR010920">
    <property type="entry name" value="LSM_dom_sf"/>
</dbReference>
<dbReference type="EMBL" id="JBHRZS010000007">
    <property type="protein sequence ID" value="MFC3880336.1"/>
    <property type="molecule type" value="Genomic_DNA"/>
</dbReference>
<proteinExistence type="inferred from homology"/>
<dbReference type="Pfam" id="PF21082">
    <property type="entry name" value="MS_channel_3rd"/>
    <property type="match status" value="1"/>
</dbReference>
<evidence type="ECO:0000256" key="8">
    <source>
        <dbReference type="SAM" id="Phobius"/>
    </source>
</evidence>
<evidence type="ECO:0000256" key="2">
    <source>
        <dbReference type="ARBA" id="ARBA00008017"/>
    </source>
</evidence>
<comment type="similarity">
    <text evidence="2">Belongs to the MscS (TC 1.A.23) family.</text>
</comment>
<dbReference type="PANTHER" id="PTHR30221">
    <property type="entry name" value="SMALL-CONDUCTANCE MECHANOSENSITIVE CHANNEL"/>
    <property type="match status" value="1"/>
</dbReference>
<keyword evidence="13" id="KW-1185">Reference proteome</keyword>
<evidence type="ECO:0000259" key="9">
    <source>
        <dbReference type="Pfam" id="PF00924"/>
    </source>
</evidence>
<evidence type="ECO:0000256" key="5">
    <source>
        <dbReference type="ARBA" id="ARBA00022989"/>
    </source>
</evidence>
<feature type="transmembrane region" description="Helical" evidence="8">
    <location>
        <begin position="306"/>
        <end position="333"/>
    </location>
</feature>
<gene>
    <name evidence="12" type="ORF">ACFOSV_09130</name>
</gene>
<feature type="domain" description="Mechanosensitive ion channel MscS C-terminal" evidence="10">
    <location>
        <begin position="435"/>
        <end position="517"/>
    </location>
</feature>
<keyword evidence="3" id="KW-1003">Cell membrane</keyword>
<evidence type="ECO:0000256" key="7">
    <source>
        <dbReference type="SAM" id="MobiDB-lite"/>
    </source>
</evidence>
<dbReference type="Proteomes" id="UP001595805">
    <property type="component" value="Unassembled WGS sequence"/>
</dbReference>
<evidence type="ECO:0000256" key="1">
    <source>
        <dbReference type="ARBA" id="ARBA00004651"/>
    </source>
</evidence>
<dbReference type="InterPro" id="IPR023408">
    <property type="entry name" value="MscS_beta-dom_sf"/>
</dbReference>
<dbReference type="Gene3D" id="2.30.30.60">
    <property type="match status" value="1"/>
</dbReference>
<feature type="domain" description="Mechanosensitive ion channel transmembrane helices 2/3" evidence="11">
    <location>
        <begin position="315"/>
        <end position="356"/>
    </location>
</feature>
<feature type="transmembrane region" description="Helical" evidence="8">
    <location>
        <begin position="214"/>
        <end position="232"/>
    </location>
</feature>